<accession>A0A2T0JXY7</accession>
<evidence type="ECO:0000256" key="1">
    <source>
        <dbReference type="ARBA" id="ARBA00023002"/>
    </source>
</evidence>
<name>A0A2T0JXY7_9ACTN</name>
<feature type="domain" description="Pyridoxamine 5'-phosphate oxidase N-terminal" evidence="2">
    <location>
        <begin position="21"/>
        <end position="109"/>
    </location>
</feature>
<sequence>MTTNPWLAGPSPTRRLDRDRLEERILNLLSSQNMCVLATTAPDGSPAATPVRYFHLGLELVFTALGSSPKMRNLRADPRVSAGVFAPLVGQASSRGAQLFGNARVLEPGDPGFGDYWPVVRWQSDHVERSRSLDEPPLGTIGVITPDRIVYTEHWLRREGYAPRQILTLPIRRGPASGQNPED</sequence>
<organism evidence="3 4">
    <name type="scientific">Actinoplanes italicus</name>
    <dbReference type="NCBI Taxonomy" id="113567"/>
    <lineage>
        <taxon>Bacteria</taxon>
        <taxon>Bacillati</taxon>
        <taxon>Actinomycetota</taxon>
        <taxon>Actinomycetes</taxon>
        <taxon>Micromonosporales</taxon>
        <taxon>Micromonosporaceae</taxon>
        <taxon>Actinoplanes</taxon>
    </lineage>
</organism>
<dbReference type="Gene3D" id="2.30.110.10">
    <property type="entry name" value="Electron Transport, Fmn-binding Protein, Chain A"/>
    <property type="match status" value="1"/>
</dbReference>
<gene>
    <name evidence="3" type="ORF">CLV67_12552</name>
</gene>
<dbReference type="Proteomes" id="UP000239415">
    <property type="component" value="Unassembled WGS sequence"/>
</dbReference>
<dbReference type="GO" id="GO:0005829">
    <property type="term" value="C:cytosol"/>
    <property type="evidence" value="ECO:0007669"/>
    <property type="project" value="TreeGrafter"/>
</dbReference>
<dbReference type="InterPro" id="IPR052019">
    <property type="entry name" value="F420H2_bilvrd_red/Heme_oxyg"/>
</dbReference>
<dbReference type="RefSeq" id="WP_106328977.1">
    <property type="nucleotide sequence ID" value="NZ_BOMO01000127.1"/>
</dbReference>
<dbReference type="InterPro" id="IPR011576">
    <property type="entry name" value="Pyridox_Oxase_N"/>
</dbReference>
<comment type="caution">
    <text evidence="3">The sequence shown here is derived from an EMBL/GenBank/DDBJ whole genome shotgun (WGS) entry which is preliminary data.</text>
</comment>
<dbReference type="GO" id="GO:0016627">
    <property type="term" value="F:oxidoreductase activity, acting on the CH-CH group of donors"/>
    <property type="evidence" value="ECO:0007669"/>
    <property type="project" value="TreeGrafter"/>
</dbReference>
<dbReference type="OrthoDB" id="162914at2"/>
<dbReference type="Pfam" id="PF01243">
    <property type="entry name" value="PNPOx_N"/>
    <property type="match status" value="1"/>
</dbReference>
<dbReference type="AlphaFoldDB" id="A0A2T0JXY7"/>
<evidence type="ECO:0000259" key="2">
    <source>
        <dbReference type="Pfam" id="PF01243"/>
    </source>
</evidence>
<dbReference type="PANTHER" id="PTHR35176:SF6">
    <property type="entry name" value="HEME OXYGENASE HI_0854-RELATED"/>
    <property type="match status" value="1"/>
</dbReference>
<dbReference type="EMBL" id="PVMZ01000025">
    <property type="protein sequence ID" value="PRX13340.1"/>
    <property type="molecule type" value="Genomic_DNA"/>
</dbReference>
<evidence type="ECO:0000313" key="4">
    <source>
        <dbReference type="Proteomes" id="UP000239415"/>
    </source>
</evidence>
<dbReference type="PANTHER" id="PTHR35176">
    <property type="entry name" value="HEME OXYGENASE HI_0854-RELATED"/>
    <property type="match status" value="1"/>
</dbReference>
<keyword evidence="1" id="KW-0560">Oxidoreductase</keyword>
<dbReference type="SUPFAM" id="SSF50475">
    <property type="entry name" value="FMN-binding split barrel"/>
    <property type="match status" value="1"/>
</dbReference>
<keyword evidence="4" id="KW-1185">Reference proteome</keyword>
<proteinExistence type="predicted"/>
<reference evidence="3 4" key="1">
    <citation type="submission" date="2018-03" db="EMBL/GenBank/DDBJ databases">
        <title>Genomic Encyclopedia of Archaeal and Bacterial Type Strains, Phase II (KMG-II): from individual species to whole genera.</title>
        <authorList>
            <person name="Goeker M."/>
        </authorList>
    </citation>
    <scope>NUCLEOTIDE SEQUENCE [LARGE SCALE GENOMIC DNA]</scope>
    <source>
        <strain evidence="3 4">DSM 43146</strain>
    </source>
</reference>
<protein>
    <submittedName>
        <fullName evidence="3">General stress protein 26</fullName>
    </submittedName>
</protein>
<dbReference type="GO" id="GO:0070967">
    <property type="term" value="F:coenzyme F420 binding"/>
    <property type="evidence" value="ECO:0007669"/>
    <property type="project" value="TreeGrafter"/>
</dbReference>
<evidence type="ECO:0000313" key="3">
    <source>
        <dbReference type="EMBL" id="PRX13340.1"/>
    </source>
</evidence>
<dbReference type="InterPro" id="IPR012349">
    <property type="entry name" value="Split_barrel_FMN-bd"/>
</dbReference>